<dbReference type="RefSeq" id="WP_213493803.1">
    <property type="nucleotide sequence ID" value="NZ_CP074694.1"/>
</dbReference>
<sequence>MEVSRFPSFLSSAFSALVFFLDARIQSLTVRIFRGMFLAQDQRRTASRWFRAAGIRRKYKSAYRHLAAVGRESLSMSTAVGRLVLKHPAAQSEKIVIALDDTLTKRYGPKVEGAGIHHNPTPGPIGQLLEYGQNFVVAALLAWHPLHGVIGLPWRAQLYVRQKEVATLPRKYQWKFRTKLQLAVEILQWLSKSLFSPGKAVWIVADGGYAKKPILRACRQLNFTLISRLRKDAALYELPSPSKGRGRPRKYGEKRIDLAKRAAHARGWSSASLQLYGRPEVKTYKSFLATWKSAEGVIRVVLVKEKKGWIAFFSTNPEATVAQILETVASRNAIEQVFKDVKEVWRAGQQQLRNLHANIGAFHMNLWMMTLTELWAWDQPQRKLVDRSDRPWDNRPRRPSHNDRRKSLLKLILQEEFRALPQSGPGTRKYKIAVKRLFQMACSA</sequence>
<name>A0A8E6B4M8_9BACT</name>
<gene>
    <name evidence="2" type="ORF">KIH39_13685</name>
    <name evidence="3" type="ORF">KIH39_15745</name>
</gene>
<dbReference type="AlphaFoldDB" id="A0A8E6B4M8"/>
<accession>A0A8E6B4M8</accession>
<dbReference type="KEGG" id="tsph:KIH39_15745"/>
<protein>
    <submittedName>
        <fullName evidence="3">Transposase</fullName>
    </submittedName>
</protein>
<feature type="domain" description="Transposase IS701-like DDE" evidence="1">
    <location>
        <begin position="33"/>
        <end position="272"/>
    </location>
</feature>
<dbReference type="Gene3D" id="3.90.350.10">
    <property type="entry name" value="Transposase Inhibitor Protein From Tn5, Chain A, domain 1"/>
    <property type="match status" value="1"/>
</dbReference>
<reference evidence="3" key="1">
    <citation type="submission" date="2021-05" db="EMBL/GenBank/DDBJ databases">
        <title>Complete genome sequence of the cellulolytic planctomycete Telmatocola sphagniphila SP2T and characterization of the first cellulase from planctomycetes.</title>
        <authorList>
            <person name="Rakitin A.L."/>
            <person name="Beletsky A.V."/>
            <person name="Naumoff D.G."/>
            <person name="Kulichevskaya I.S."/>
            <person name="Mardanov A.V."/>
            <person name="Ravin N.V."/>
            <person name="Dedysh S.N."/>
        </authorList>
    </citation>
    <scope>NUCLEOTIDE SEQUENCE</scope>
    <source>
        <strain evidence="3">SP2T</strain>
    </source>
</reference>
<dbReference type="Proteomes" id="UP000676194">
    <property type="component" value="Chromosome"/>
</dbReference>
<dbReference type="EMBL" id="CP074694">
    <property type="protein sequence ID" value="QVL30305.1"/>
    <property type="molecule type" value="Genomic_DNA"/>
</dbReference>
<dbReference type="Pfam" id="PF13546">
    <property type="entry name" value="DDE_5"/>
    <property type="match status" value="1"/>
</dbReference>
<evidence type="ECO:0000259" key="1">
    <source>
        <dbReference type="Pfam" id="PF13546"/>
    </source>
</evidence>
<evidence type="ECO:0000313" key="2">
    <source>
        <dbReference type="EMBL" id="QVL29921.1"/>
    </source>
</evidence>
<dbReference type="SUPFAM" id="SSF53098">
    <property type="entry name" value="Ribonuclease H-like"/>
    <property type="match status" value="1"/>
</dbReference>
<proteinExistence type="predicted"/>
<dbReference type="EMBL" id="CP074694">
    <property type="protein sequence ID" value="QVL29921.1"/>
    <property type="molecule type" value="Genomic_DNA"/>
</dbReference>
<organism evidence="3 4">
    <name type="scientific">Telmatocola sphagniphila</name>
    <dbReference type="NCBI Taxonomy" id="1123043"/>
    <lineage>
        <taxon>Bacteria</taxon>
        <taxon>Pseudomonadati</taxon>
        <taxon>Planctomycetota</taxon>
        <taxon>Planctomycetia</taxon>
        <taxon>Gemmatales</taxon>
        <taxon>Gemmataceae</taxon>
    </lineage>
</organism>
<dbReference type="InterPro" id="IPR012337">
    <property type="entry name" value="RNaseH-like_sf"/>
</dbReference>
<dbReference type="KEGG" id="tsph:KIH39_13685"/>
<evidence type="ECO:0000313" key="3">
    <source>
        <dbReference type="EMBL" id="QVL30305.1"/>
    </source>
</evidence>
<keyword evidence="4" id="KW-1185">Reference proteome</keyword>
<evidence type="ECO:0000313" key="4">
    <source>
        <dbReference type="Proteomes" id="UP000676194"/>
    </source>
</evidence>
<dbReference type="InterPro" id="IPR038721">
    <property type="entry name" value="IS701-like_DDE_dom"/>
</dbReference>